<keyword evidence="6" id="KW-1185">Reference proteome</keyword>
<evidence type="ECO:0000313" key="4">
    <source>
        <dbReference type="EMBL" id="RUO24748.1"/>
    </source>
</evidence>
<reference evidence="4 6" key="1">
    <citation type="journal article" date="2018" name="Front. Microbiol.">
        <title>Genome-Based Analysis Reveals the Taxonomy and Diversity of the Family Idiomarinaceae.</title>
        <authorList>
            <person name="Liu Y."/>
            <person name="Lai Q."/>
            <person name="Shao Z."/>
        </authorList>
    </citation>
    <scope>NUCLEOTIDE SEQUENCE [LARGE SCALE GENOMIC DNA]</scope>
    <source>
        <strain evidence="4 6">CF12-14</strain>
    </source>
</reference>
<organism evidence="3 5">
    <name type="scientific">Aliidiomarina maris</name>
    <dbReference type="NCBI Taxonomy" id="531312"/>
    <lineage>
        <taxon>Bacteria</taxon>
        <taxon>Pseudomonadati</taxon>
        <taxon>Pseudomonadota</taxon>
        <taxon>Gammaproteobacteria</taxon>
        <taxon>Alteromonadales</taxon>
        <taxon>Idiomarinaceae</taxon>
        <taxon>Aliidiomarina</taxon>
    </lineage>
</organism>
<dbReference type="PANTHER" id="PTHR38110">
    <property type="entry name" value="CHROMOSOME 23, WHOLE GENOME SHOTGUN SEQUENCE"/>
    <property type="match status" value="1"/>
</dbReference>
<dbReference type="Pfam" id="PF20789">
    <property type="entry name" value="4HBT_3C"/>
    <property type="match status" value="1"/>
</dbReference>
<dbReference type="InterPro" id="IPR029069">
    <property type="entry name" value="HotDog_dom_sf"/>
</dbReference>
<dbReference type="EMBL" id="QLMD01000005">
    <property type="protein sequence ID" value="RAJ98438.1"/>
    <property type="molecule type" value="Genomic_DNA"/>
</dbReference>
<gene>
    <name evidence="3" type="ORF">B0I24_105191</name>
    <name evidence="4" type="ORF">CWE07_06800</name>
</gene>
<evidence type="ECO:0000313" key="3">
    <source>
        <dbReference type="EMBL" id="RAJ98438.1"/>
    </source>
</evidence>
<dbReference type="InterPro" id="IPR049449">
    <property type="entry name" value="TesB_ACOT8-like_N"/>
</dbReference>
<evidence type="ECO:0000259" key="2">
    <source>
        <dbReference type="Pfam" id="PF20789"/>
    </source>
</evidence>
<dbReference type="Proteomes" id="UP000287865">
    <property type="component" value="Unassembled WGS sequence"/>
</dbReference>
<dbReference type="Pfam" id="PF13622">
    <property type="entry name" value="4HBT_3"/>
    <property type="match status" value="1"/>
</dbReference>
<dbReference type="PANTHER" id="PTHR38110:SF1">
    <property type="entry name" value="THIOESTERASE DOMAIN-CONTAINING PROTEIN"/>
    <property type="match status" value="1"/>
</dbReference>
<dbReference type="RefSeq" id="WP_111569273.1">
    <property type="nucleotide sequence ID" value="NZ_PIPK01000005.1"/>
</dbReference>
<dbReference type="Gene3D" id="2.40.160.210">
    <property type="entry name" value="Acyl-CoA thioesterase, double hotdog domain"/>
    <property type="match status" value="1"/>
</dbReference>
<dbReference type="InterPro" id="IPR042171">
    <property type="entry name" value="Acyl-CoA_hotdog"/>
</dbReference>
<proteinExistence type="predicted"/>
<dbReference type="SUPFAM" id="SSF54637">
    <property type="entry name" value="Thioesterase/thiol ester dehydrase-isomerase"/>
    <property type="match status" value="2"/>
</dbReference>
<feature type="domain" description="Acyl-CoA thioesterase-like N-terminal HotDog" evidence="1">
    <location>
        <begin position="21"/>
        <end position="105"/>
    </location>
</feature>
<dbReference type="Proteomes" id="UP000249203">
    <property type="component" value="Unassembled WGS sequence"/>
</dbReference>
<dbReference type="InterPro" id="IPR052389">
    <property type="entry name" value="Sec_Metab_Biosynth-Assoc"/>
</dbReference>
<accession>A0A327X6A0</accession>
<evidence type="ECO:0000259" key="1">
    <source>
        <dbReference type="Pfam" id="PF13622"/>
    </source>
</evidence>
<sequence>MQFSQTLSSIAIDQAEQTLELPSGWAQGRAFFGGFGAAVAYQHGANGVASSQHLRAMTVSFVAPLAPGPTTLVRRILREGKNVTQVSVELIQDQQVGLSALLTFGQSRPSAVVVTETPSSHVPPREAGQGMPESSVVPEFARHYEYCLNLGAMPFSNQPKREFGGWMRYRDEPQPITIGLMLGLVDAWPPAVLPHLSQPAPASSLTWTIEFPEPLAESSKLATDWWQYAAYIDYAADGYGHTQAQIWDADGKLVAISRQTITVFG</sequence>
<dbReference type="OrthoDB" id="7059210at2"/>
<dbReference type="AlphaFoldDB" id="A0A327X6A0"/>
<dbReference type="InterPro" id="IPR049450">
    <property type="entry name" value="ACOT8-like_C"/>
</dbReference>
<feature type="domain" description="Acyl-CoA thioesterase-like C-terminal" evidence="2">
    <location>
        <begin position="130"/>
        <end position="263"/>
    </location>
</feature>
<protein>
    <submittedName>
        <fullName evidence="3">Acyl-CoA thioesterase</fullName>
    </submittedName>
    <submittedName>
        <fullName evidence="4">Thioesterase family protein</fullName>
    </submittedName>
</protein>
<evidence type="ECO:0000313" key="6">
    <source>
        <dbReference type="Proteomes" id="UP000287865"/>
    </source>
</evidence>
<name>A0A327X6A0_9GAMM</name>
<comment type="caution">
    <text evidence="3">The sequence shown here is derived from an EMBL/GenBank/DDBJ whole genome shotgun (WGS) entry which is preliminary data.</text>
</comment>
<dbReference type="EMBL" id="PIPK01000005">
    <property type="protein sequence ID" value="RUO24748.1"/>
    <property type="molecule type" value="Genomic_DNA"/>
</dbReference>
<reference evidence="3 5" key="2">
    <citation type="submission" date="2018-06" db="EMBL/GenBank/DDBJ databases">
        <title>Genomic Encyclopedia of Type Strains, Phase III (KMG-III): the genomes of soil and plant-associated and newly described type strains.</title>
        <authorList>
            <person name="Whitman W."/>
        </authorList>
    </citation>
    <scope>NUCLEOTIDE SEQUENCE [LARGE SCALE GENOMIC DNA]</scope>
    <source>
        <strain evidence="3 5">CGMCC 1.15366</strain>
    </source>
</reference>
<evidence type="ECO:0000313" key="5">
    <source>
        <dbReference type="Proteomes" id="UP000249203"/>
    </source>
</evidence>